<accession>A0A8J3AHL5</accession>
<gene>
    <name evidence="3" type="ORF">GCM10007377_11560</name>
</gene>
<evidence type="ECO:0000313" key="3">
    <source>
        <dbReference type="EMBL" id="GGI14563.1"/>
    </source>
</evidence>
<evidence type="ECO:0000256" key="2">
    <source>
        <dbReference type="SAM" id="Phobius"/>
    </source>
</evidence>
<dbReference type="Proteomes" id="UP000619536">
    <property type="component" value="Unassembled WGS sequence"/>
</dbReference>
<feature type="compositionally biased region" description="Polar residues" evidence="1">
    <location>
        <begin position="96"/>
        <end position="106"/>
    </location>
</feature>
<protein>
    <recommendedName>
        <fullName evidence="5">LPXTG cell wall anchor domain-containing protein</fullName>
    </recommendedName>
</protein>
<reference evidence="3" key="2">
    <citation type="submission" date="2020-09" db="EMBL/GenBank/DDBJ databases">
        <authorList>
            <person name="Sun Q."/>
            <person name="Sedlacek I."/>
        </authorList>
    </citation>
    <scope>NUCLEOTIDE SEQUENCE</scope>
    <source>
        <strain evidence="3">CCM 8606</strain>
    </source>
</reference>
<name>A0A8J3AHL5_9BIFI</name>
<evidence type="ECO:0000313" key="4">
    <source>
        <dbReference type="Proteomes" id="UP000619536"/>
    </source>
</evidence>
<comment type="caution">
    <text evidence="3">The sequence shown here is derived from an EMBL/GenBank/DDBJ whole genome shotgun (WGS) entry which is preliminary data.</text>
</comment>
<dbReference type="RefSeq" id="WP_229714788.1">
    <property type="nucleotide sequence ID" value="NZ_BMDH01000002.1"/>
</dbReference>
<sequence length="146" mass="15640">MFVRRVHWAADYPIFDMSLQEELNPTLPVTLKVKVVTAEPGDNTEQPGDNTEQPGDNTEQSGGNTDPADQGKDEDTQMDPVGQPDEHQGVDESHDSATAQSGSAAESKSEFGPLAATGVHVGNVIVIATIALFAGVLVFARRRRIQ</sequence>
<organism evidence="3 4">
    <name type="scientific">Galliscardovia ingluviei</name>
    <dbReference type="NCBI Taxonomy" id="1769422"/>
    <lineage>
        <taxon>Bacteria</taxon>
        <taxon>Bacillati</taxon>
        <taxon>Actinomycetota</taxon>
        <taxon>Actinomycetes</taxon>
        <taxon>Bifidobacteriales</taxon>
        <taxon>Bifidobacteriaceae</taxon>
        <taxon>Galliscardovia</taxon>
    </lineage>
</organism>
<proteinExistence type="predicted"/>
<evidence type="ECO:0000256" key="1">
    <source>
        <dbReference type="SAM" id="MobiDB-lite"/>
    </source>
</evidence>
<reference evidence="3" key="1">
    <citation type="journal article" date="2014" name="Int. J. Syst. Evol. Microbiol.">
        <title>Complete genome sequence of Corynebacterium casei LMG S-19264T (=DSM 44701T), isolated from a smear-ripened cheese.</title>
        <authorList>
            <consortium name="US DOE Joint Genome Institute (JGI-PGF)"/>
            <person name="Walter F."/>
            <person name="Albersmeier A."/>
            <person name="Kalinowski J."/>
            <person name="Ruckert C."/>
        </authorList>
    </citation>
    <scope>NUCLEOTIDE SEQUENCE</scope>
    <source>
        <strain evidence="3">CCM 8606</strain>
    </source>
</reference>
<feature type="compositionally biased region" description="Polar residues" evidence="1">
    <location>
        <begin position="43"/>
        <end position="64"/>
    </location>
</feature>
<keyword evidence="2" id="KW-0812">Transmembrane</keyword>
<dbReference type="AlphaFoldDB" id="A0A8J3AHL5"/>
<keyword evidence="2" id="KW-1133">Transmembrane helix</keyword>
<evidence type="ECO:0008006" key="5">
    <source>
        <dbReference type="Google" id="ProtNLM"/>
    </source>
</evidence>
<feature type="transmembrane region" description="Helical" evidence="2">
    <location>
        <begin position="121"/>
        <end position="140"/>
    </location>
</feature>
<keyword evidence="2" id="KW-0472">Membrane</keyword>
<feature type="compositionally biased region" description="Basic and acidic residues" evidence="1">
    <location>
        <begin position="84"/>
        <end position="95"/>
    </location>
</feature>
<keyword evidence="4" id="KW-1185">Reference proteome</keyword>
<dbReference type="CDD" id="cd12087">
    <property type="entry name" value="TM_EGFR-like"/>
    <property type="match status" value="1"/>
</dbReference>
<feature type="region of interest" description="Disordered" evidence="1">
    <location>
        <begin position="37"/>
        <end position="109"/>
    </location>
</feature>
<dbReference type="EMBL" id="BMDH01000002">
    <property type="protein sequence ID" value="GGI14563.1"/>
    <property type="molecule type" value="Genomic_DNA"/>
</dbReference>